<evidence type="ECO:0000313" key="2">
    <source>
        <dbReference type="EMBL" id="MFC7328839.1"/>
    </source>
</evidence>
<name>A0ABW2KHQ9_9ACTN</name>
<keyword evidence="3" id="KW-1185">Reference proteome</keyword>
<comment type="caution">
    <text evidence="2">The sequence shown here is derived from an EMBL/GenBank/DDBJ whole genome shotgun (WGS) entry which is preliminary data.</text>
</comment>
<evidence type="ECO:0000313" key="3">
    <source>
        <dbReference type="Proteomes" id="UP001596540"/>
    </source>
</evidence>
<feature type="compositionally biased region" description="Low complexity" evidence="1">
    <location>
        <begin position="1"/>
        <end position="20"/>
    </location>
</feature>
<accession>A0ABW2KHQ9</accession>
<dbReference type="RefSeq" id="WP_379871496.1">
    <property type="nucleotide sequence ID" value="NZ_JBHTBH010000006.1"/>
</dbReference>
<proteinExistence type="predicted"/>
<evidence type="ECO:0000256" key="1">
    <source>
        <dbReference type="SAM" id="MobiDB-lite"/>
    </source>
</evidence>
<dbReference type="Proteomes" id="UP001596540">
    <property type="component" value="Unassembled WGS sequence"/>
</dbReference>
<protein>
    <submittedName>
        <fullName evidence="2">Uncharacterized protein</fullName>
    </submittedName>
</protein>
<reference evidence="3" key="1">
    <citation type="journal article" date="2019" name="Int. J. Syst. Evol. Microbiol.">
        <title>The Global Catalogue of Microorganisms (GCM) 10K type strain sequencing project: providing services to taxonomists for standard genome sequencing and annotation.</title>
        <authorList>
            <consortium name="The Broad Institute Genomics Platform"/>
            <consortium name="The Broad Institute Genome Sequencing Center for Infectious Disease"/>
            <person name="Wu L."/>
            <person name="Ma J."/>
        </authorList>
    </citation>
    <scope>NUCLEOTIDE SEQUENCE [LARGE SCALE GENOMIC DNA]</scope>
    <source>
        <strain evidence="3">CGMCC 4.7382</strain>
    </source>
</reference>
<feature type="region of interest" description="Disordered" evidence="1">
    <location>
        <begin position="1"/>
        <end position="24"/>
    </location>
</feature>
<sequence>MSSTALSETPSTPATTAPAADGRRHDVVLSLDPRTHAELQRAAGGQGVQCYLRVLAGRHARWLETREWLFQLEAAYGKLPPEALESLHRRMLGLGRTPPDGARSLTITLDAEEAAALAERAGDQPLAPYARHVLIDHLTGDAGRDPAGAAGPE</sequence>
<dbReference type="EMBL" id="JBHTBH010000006">
    <property type="protein sequence ID" value="MFC7328839.1"/>
    <property type="molecule type" value="Genomic_DNA"/>
</dbReference>
<organism evidence="2 3">
    <name type="scientific">Marinactinospora rubrisoli</name>
    <dbReference type="NCBI Taxonomy" id="2715399"/>
    <lineage>
        <taxon>Bacteria</taxon>
        <taxon>Bacillati</taxon>
        <taxon>Actinomycetota</taxon>
        <taxon>Actinomycetes</taxon>
        <taxon>Streptosporangiales</taxon>
        <taxon>Nocardiopsidaceae</taxon>
        <taxon>Marinactinospora</taxon>
    </lineage>
</organism>
<gene>
    <name evidence="2" type="ORF">ACFQRF_13900</name>
</gene>